<dbReference type="Proteomes" id="UP000268350">
    <property type="component" value="Unassembled WGS sequence"/>
</dbReference>
<name>A0A3B0JBZ7_DROGU</name>
<dbReference type="OrthoDB" id="6497308at2759"/>
<evidence type="ECO:0000313" key="2">
    <source>
        <dbReference type="EMBL" id="SPP79575.1"/>
    </source>
</evidence>
<organism evidence="2 3">
    <name type="scientific">Drosophila guanche</name>
    <name type="common">Fruit fly</name>
    <dbReference type="NCBI Taxonomy" id="7266"/>
    <lineage>
        <taxon>Eukaryota</taxon>
        <taxon>Metazoa</taxon>
        <taxon>Ecdysozoa</taxon>
        <taxon>Arthropoda</taxon>
        <taxon>Hexapoda</taxon>
        <taxon>Insecta</taxon>
        <taxon>Pterygota</taxon>
        <taxon>Neoptera</taxon>
        <taxon>Endopterygota</taxon>
        <taxon>Diptera</taxon>
        <taxon>Brachycera</taxon>
        <taxon>Muscomorpha</taxon>
        <taxon>Ephydroidea</taxon>
        <taxon>Drosophilidae</taxon>
        <taxon>Drosophila</taxon>
        <taxon>Sophophora</taxon>
    </lineage>
</organism>
<sequence length="311" mass="35436">MSKKDLQINSVAGEAKSSSGGPCDEQSRMGRFGWAKVGKVYLPYIYRQTSTGSEKYFSARMFELKLGTYLNYFQPEIYASCVYMPSYYITDAEARLFNEVNAKHCDGQFGCDKFKKKDLVVRLGDAFSLQQFLNACYRKLKTGSSKSSDKFGFIRINKESVIPYTVHNKERVLPLFYFRIETENLETKTVLLNGWDLAYLKFCCKVQGVANEYYSGQNVAVMSLTDIKSGFPNGTEFEDYWPSEYVDNSLLIGNRANVKVNFVKWNTPTPLVRSAADQNANLMSLADYQKQQRVAAVAALHTQPAKRTRWD</sequence>
<dbReference type="AlphaFoldDB" id="A0A3B0JBZ7"/>
<evidence type="ECO:0000313" key="3">
    <source>
        <dbReference type="Proteomes" id="UP000268350"/>
    </source>
</evidence>
<proteinExistence type="predicted"/>
<protein>
    <submittedName>
        <fullName evidence="2">Uncharacterized protein</fullName>
    </submittedName>
</protein>
<dbReference type="EMBL" id="OUUW01000004">
    <property type="protein sequence ID" value="SPP79575.1"/>
    <property type="molecule type" value="Genomic_DNA"/>
</dbReference>
<evidence type="ECO:0000256" key="1">
    <source>
        <dbReference type="SAM" id="MobiDB-lite"/>
    </source>
</evidence>
<gene>
    <name evidence="2" type="ORF">DGUA_6G012444</name>
</gene>
<dbReference type="STRING" id="7266.A0A3B0JBZ7"/>
<dbReference type="OMA" id="FECETEY"/>
<feature type="region of interest" description="Disordered" evidence="1">
    <location>
        <begin position="1"/>
        <end position="25"/>
    </location>
</feature>
<accession>A0A3B0JBZ7</accession>
<reference evidence="3" key="1">
    <citation type="submission" date="2018-01" db="EMBL/GenBank/DDBJ databases">
        <authorList>
            <person name="Alioto T."/>
            <person name="Alioto T."/>
        </authorList>
    </citation>
    <scope>NUCLEOTIDE SEQUENCE [LARGE SCALE GENOMIC DNA]</scope>
</reference>
<keyword evidence="3" id="KW-1185">Reference proteome</keyword>